<feature type="compositionally biased region" description="Basic residues" evidence="1">
    <location>
        <begin position="121"/>
        <end position="130"/>
    </location>
</feature>
<evidence type="ECO:0000256" key="1">
    <source>
        <dbReference type="SAM" id="MobiDB-lite"/>
    </source>
</evidence>
<organism evidence="2 3">
    <name type="scientific">Reticulomyxa filosa</name>
    <dbReference type="NCBI Taxonomy" id="46433"/>
    <lineage>
        <taxon>Eukaryota</taxon>
        <taxon>Sar</taxon>
        <taxon>Rhizaria</taxon>
        <taxon>Retaria</taxon>
        <taxon>Foraminifera</taxon>
        <taxon>Monothalamids</taxon>
        <taxon>Reticulomyxidae</taxon>
        <taxon>Reticulomyxa</taxon>
    </lineage>
</organism>
<comment type="caution">
    <text evidence="2">The sequence shown here is derived from an EMBL/GenBank/DDBJ whole genome shotgun (WGS) entry which is preliminary data.</text>
</comment>
<dbReference type="Gene3D" id="2.30.42.10">
    <property type="match status" value="1"/>
</dbReference>
<protein>
    <recommendedName>
        <fullName evidence="4">PDZ domain-containing protein</fullName>
    </recommendedName>
</protein>
<name>X6N0X5_RETFI</name>
<dbReference type="InterPro" id="IPR036034">
    <property type="entry name" value="PDZ_sf"/>
</dbReference>
<feature type="compositionally biased region" description="Basic and acidic residues" evidence="1">
    <location>
        <begin position="332"/>
        <end position="344"/>
    </location>
</feature>
<keyword evidence="3" id="KW-1185">Reference proteome</keyword>
<feature type="compositionally biased region" description="Acidic residues" evidence="1">
    <location>
        <begin position="152"/>
        <end position="177"/>
    </location>
</feature>
<dbReference type="EMBL" id="ASPP01013348">
    <property type="protein sequence ID" value="ETO19731.1"/>
    <property type="molecule type" value="Genomic_DNA"/>
</dbReference>
<feature type="compositionally biased region" description="Low complexity" evidence="1">
    <location>
        <begin position="132"/>
        <end position="149"/>
    </location>
</feature>
<reference evidence="2 3" key="1">
    <citation type="journal article" date="2013" name="Curr. Biol.">
        <title>The Genome of the Foraminiferan Reticulomyxa filosa.</title>
        <authorList>
            <person name="Glockner G."/>
            <person name="Hulsmann N."/>
            <person name="Schleicher M."/>
            <person name="Noegel A.A."/>
            <person name="Eichinger L."/>
            <person name="Gallinger C."/>
            <person name="Pawlowski J."/>
            <person name="Sierra R."/>
            <person name="Euteneuer U."/>
            <person name="Pillet L."/>
            <person name="Moustafa A."/>
            <person name="Platzer M."/>
            <person name="Groth M."/>
            <person name="Szafranski K."/>
            <person name="Schliwa M."/>
        </authorList>
    </citation>
    <scope>NUCLEOTIDE SEQUENCE [LARGE SCALE GENOMIC DNA]</scope>
</reference>
<feature type="compositionally biased region" description="Basic and acidic residues" evidence="1">
    <location>
        <begin position="364"/>
        <end position="378"/>
    </location>
</feature>
<proteinExistence type="predicted"/>
<feature type="region of interest" description="Disordered" evidence="1">
    <location>
        <begin position="1"/>
        <end position="69"/>
    </location>
</feature>
<evidence type="ECO:0000313" key="3">
    <source>
        <dbReference type="Proteomes" id="UP000023152"/>
    </source>
</evidence>
<dbReference type="AlphaFoldDB" id="X6N0X5"/>
<feature type="region of interest" description="Disordered" evidence="1">
    <location>
        <begin position="85"/>
        <end position="183"/>
    </location>
</feature>
<feature type="compositionally biased region" description="Low complexity" evidence="1">
    <location>
        <begin position="281"/>
        <end position="293"/>
    </location>
</feature>
<evidence type="ECO:0000313" key="2">
    <source>
        <dbReference type="EMBL" id="ETO19731.1"/>
    </source>
</evidence>
<dbReference type="Proteomes" id="UP000023152">
    <property type="component" value="Unassembled WGS sequence"/>
</dbReference>
<accession>X6N0X5</accession>
<evidence type="ECO:0008006" key="4">
    <source>
        <dbReference type="Google" id="ProtNLM"/>
    </source>
</evidence>
<gene>
    <name evidence="2" type="ORF">RFI_17499</name>
</gene>
<dbReference type="SUPFAM" id="SSF50156">
    <property type="entry name" value="PDZ domain-like"/>
    <property type="match status" value="1"/>
</dbReference>
<sequence>MESYHMSYVHTKKRKHGRAGSANSILKEKKNDSDNDNDITDEKQNAETPARTKGSAKKKGRSLSAGKRESIHAFLERVMTPPVMKVLEKQQQNPDVNVGALYNEAMSLPPQMRKKEESKATKSHKKKKSKILQTKQAQTSSQTQSLSLSGSAEDEDDKDEKDDDKDDDNDDNDDNDKDESIKEMVFTKRPLGFSLHDIEGDLVVDGVKKNSPAYRKGVKQGWLVISINEETDMDTMYQILFDKSVESLTVVFDTSTVADDRDAFEQRDLTAAVAVTSTTAPTGTTTVTTQSPKRQSDSKSKSKSKSNSSSSEESAHKRSFDEELPSDFAQEFLEKRGSKTDSKPIDPIVAITKPRPISATSAQKQEESEFDPTHIRKG</sequence>
<feature type="region of interest" description="Disordered" evidence="1">
    <location>
        <begin position="281"/>
        <end position="378"/>
    </location>
</feature>